<dbReference type="Gene3D" id="2.30.29.30">
    <property type="entry name" value="Pleckstrin-homology domain (PH domain)/Phosphotyrosine-binding domain (PTB)"/>
    <property type="match status" value="1"/>
</dbReference>
<protein>
    <recommendedName>
        <fullName evidence="9">Serine/threonine-protein phosphatase 4 regulatory subunit 3-like central domain-containing protein</fullName>
    </recommendedName>
</protein>
<accession>A0AAN9VEG5</accession>
<organism evidence="7 8">
    <name type="scientific">Gryllus longicercus</name>
    <dbReference type="NCBI Taxonomy" id="2509291"/>
    <lineage>
        <taxon>Eukaryota</taxon>
        <taxon>Metazoa</taxon>
        <taxon>Ecdysozoa</taxon>
        <taxon>Arthropoda</taxon>
        <taxon>Hexapoda</taxon>
        <taxon>Insecta</taxon>
        <taxon>Pterygota</taxon>
        <taxon>Neoptera</taxon>
        <taxon>Polyneoptera</taxon>
        <taxon>Orthoptera</taxon>
        <taxon>Ensifera</taxon>
        <taxon>Gryllidea</taxon>
        <taxon>Grylloidea</taxon>
        <taxon>Gryllidae</taxon>
        <taxon>Gryllinae</taxon>
        <taxon>Gryllus</taxon>
    </lineage>
</organism>
<dbReference type="PANTHER" id="PTHR23318:SF0">
    <property type="entry name" value="SERINE_THREONINE-PROTEIN PHOSPHATASE 4 REGULATORY SUBUNIT 3"/>
    <property type="match status" value="1"/>
</dbReference>
<feature type="domain" description="Serine/threonine-protein phosphatase 4 regulatory subunit 3-like central" evidence="5">
    <location>
        <begin position="146"/>
        <end position="620"/>
    </location>
</feature>
<evidence type="ECO:0000259" key="5">
    <source>
        <dbReference type="Pfam" id="PF04802"/>
    </source>
</evidence>
<dbReference type="PANTHER" id="PTHR23318">
    <property type="entry name" value="ATP SYNTHASE GAMMA-RELATED"/>
    <property type="match status" value="1"/>
</dbReference>
<evidence type="ECO:0000256" key="1">
    <source>
        <dbReference type="ARBA" id="ARBA00004123"/>
    </source>
</evidence>
<dbReference type="InterPro" id="IPR006887">
    <property type="entry name" value="P4R3-like_central_dom"/>
</dbReference>
<evidence type="ECO:0000256" key="2">
    <source>
        <dbReference type="ARBA" id="ARBA00008809"/>
    </source>
</evidence>
<comment type="caution">
    <text evidence="7">The sequence shown here is derived from an EMBL/GenBank/DDBJ whole genome shotgun (WGS) entry which is preliminary data.</text>
</comment>
<name>A0AAN9VEG5_9ORTH</name>
<dbReference type="Pfam" id="PF22972">
    <property type="entry name" value="EVH1_PP4R3"/>
    <property type="match status" value="1"/>
</dbReference>
<dbReference type="EMBL" id="JAZDUA010000232">
    <property type="protein sequence ID" value="KAK7863350.1"/>
    <property type="molecule type" value="Genomic_DNA"/>
</dbReference>
<dbReference type="Pfam" id="PF04802">
    <property type="entry name" value="PP4R3"/>
    <property type="match status" value="1"/>
</dbReference>
<comment type="similarity">
    <text evidence="2">Belongs to the SMEK family.</text>
</comment>
<evidence type="ECO:0000259" key="6">
    <source>
        <dbReference type="Pfam" id="PF22972"/>
    </source>
</evidence>
<gene>
    <name evidence="7" type="ORF">R5R35_004325</name>
</gene>
<evidence type="ECO:0000256" key="4">
    <source>
        <dbReference type="SAM" id="MobiDB-lite"/>
    </source>
</evidence>
<dbReference type="GO" id="GO:0006974">
    <property type="term" value="P:DNA damage response"/>
    <property type="evidence" value="ECO:0007669"/>
    <property type="project" value="TreeGrafter"/>
</dbReference>
<dbReference type="Proteomes" id="UP001378592">
    <property type="component" value="Unassembled WGS sequence"/>
</dbReference>
<proteinExistence type="inferred from homology"/>
<evidence type="ECO:0000313" key="8">
    <source>
        <dbReference type="Proteomes" id="UP001378592"/>
    </source>
</evidence>
<dbReference type="AlphaFoldDB" id="A0AAN9VEG5"/>
<reference evidence="7 8" key="1">
    <citation type="submission" date="2024-03" db="EMBL/GenBank/DDBJ databases">
        <title>The genome assembly and annotation of the cricket Gryllus longicercus Weissman &amp; Gray.</title>
        <authorList>
            <person name="Szrajer S."/>
            <person name="Gray D."/>
            <person name="Ylla G."/>
        </authorList>
    </citation>
    <scope>NUCLEOTIDE SEQUENCE [LARGE SCALE GENOMIC DNA]</scope>
    <source>
        <strain evidence="7">DAG 2021-001</strain>
        <tissue evidence="7">Whole body minus gut</tissue>
    </source>
</reference>
<evidence type="ECO:0000313" key="7">
    <source>
        <dbReference type="EMBL" id="KAK7863350.1"/>
    </source>
</evidence>
<feature type="domain" description="PP4R3 EVH1-like" evidence="6">
    <location>
        <begin position="6"/>
        <end position="98"/>
    </location>
</feature>
<dbReference type="InterPro" id="IPR051137">
    <property type="entry name" value="PP4R3-like"/>
</dbReference>
<keyword evidence="3" id="KW-0539">Nucleus</keyword>
<dbReference type="SUPFAM" id="SSF48371">
    <property type="entry name" value="ARM repeat"/>
    <property type="match status" value="1"/>
</dbReference>
<dbReference type="InterPro" id="IPR011993">
    <property type="entry name" value="PH-like_dom_sf"/>
</dbReference>
<dbReference type="GO" id="GO:0005654">
    <property type="term" value="C:nucleoplasm"/>
    <property type="evidence" value="ECO:0007669"/>
    <property type="project" value="TreeGrafter"/>
</dbReference>
<dbReference type="InterPro" id="IPR055236">
    <property type="entry name" value="EVH1_PP4R3"/>
</dbReference>
<evidence type="ECO:0008006" key="9">
    <source>
        <dbReference type="Google" id="ProtNLM"/>
    </source>
</evidence>
<sequence length="771" mass="89496">MANVPKRVKLYLLDNDQQWIDKGTGRIICTSCANLYSLKVHSELDDSILLDTDILPDISFEKQQETLILWCDKNENEFALSFQEKEACEAIWKVIRSVADEGESVEMGNILSVIEESDVQDDDSSSLLSDLPSVDTNNLKSINAMIRLFKTPSQKEKLSEAIIKANYVPKLLDIFCECENDANFECLEYICEIFKHIVTLGNCSLFEEMFKKDRILDVVGCFEYDKCGRTFKRHREFLSQKVQFKEVMPVLNPSLLDRIHQTYRIQYFQDVILPSINAVDESVFLSPFIYLNKVTIVNLIQEDKIFLSNVFKLLSGKSTSAVKRKDVLLFLKELFSFAQNLQPAPREIFYQNLIELKIIHSLELSMQINSEDIKLCATEVINFIVEHSPFSVRKYMLEQANMISVSNPLIVILINGLTSETDSEHNSSIYLLFFKLLLNPENMESSLTKTDKTDFLNYFYKNAIDIIIEPILNISKDGLDKKCLAVVLELLEFCVEHHSYYIRNVILHKDLVRHVLKLMKSQYKVLALSALRFIKKIIALKNEFYNKYIIHGDLLRPVIEAFFENQGRYNMLDSAILDMFEFIRTEELKSLCSYVMEHFGEVLDNVQYVQTFKSLRHTYERNCLRNREKNIPIYLEDCFKSKDSLCCNTSEDESKKKLNSEKICDSVENFGIDMEIENTDSDTIKILSVDSPKSRNIVLDRTPIFGKFGRLRRSGVTVARNLCRKRLVDYGFDDDDEDEDNENGTQIEEQRQGKEETTELPFMKCKRIRLD</sequence>
<keyword evidence="8" id="KW-1185">Reference proteome</keyword>
<dbReference type="SUPFAM" id="SSF50729">
    <property type="entry name" value="PH domain-like"/>
    <property type="match status" value="1"/>
</dbReference>
<feature type="region of interest" description="Disordered" evidence="4">
    <location>
        <begin position="734"/>
        <end position="758"/>
    </location>
</feature>
<feature type="compositionally biased region" description="Basic and acidic residues" evidence="4">
    <location>
        <begin position="748"/>
        <end position="757"/>
    </location>
</feature>
<dbReference type="GO" id="GO:0072542">
    <property type="term" value="F:protein phosphatase activator activity"/>
    <property type="evidence" value="ECO:0007669"/>
    <property type="project" value="TreeGrafter"/>
</dbReference>
<dbReference type="GO" id="GO:0030289">
    <property type="term" value="C:protein phosphatase 4 complex"/>
    <property type="evidence" value="ECO:0007669"/>
    <property type="project" value="TreeGrafter"/>
</dbReference>
<dbReference type="InterPro" id="IPR016024">
    <property type="entry name" value="ARM-type_fold"/>
</dbReference>
<comment type="subcellular location">
    <subcellularLocation>
        <location evidence="1">Nucleus</location>
    </subcellularLocation>
</comment>
<evidence type="ECO:0000256" key="3">
    <source>
        <dbReference type="ARBA" id="ARBA00023242"/>
    </source>
</evidence>